<feature type="region of interest" description="Disordered" evidence="1">
    <location>
        <begin position="173"/>
        <end position="228"/>
    </location>
</feature>
<protein>
    <submittedName>
        <fullName evidence="2">SAM domain protein</fullName>
    </submittedName>
</protein>
<dbReference type="InterPro" id="IPR013761">
    <property type="entry name" value="SAM/pointed_sf"/>
</dbReference>
<dbReference type="OrthoDB" id="1887912at2759"/>
<reference evidence="2" key="1">
    <citation type="submission" date="2020-09" db="EMBL/GenBank/DDBJ databases">
        <title>Genome-Enabled Discovery of Anthraquinone Biosynthesis in Senna tora.</title>
        <authorList>
            <person name="Kang S.-H."/>
            <person name="Pandey R.P."/>
            <person name="Lee C.-M."/>
            <person name="Sim J.-S."/>
            <person name="Jeong J.-T."/>
            <person name="Choi B.-S."/>
            <person name="Jung M."/>
            <person name="Ginzburg D."/>
            <person name="Zhao K."/>
            <person name="Won S.Y."/>
            <person name="Oh T.-J."/>
            <person name="Yu Y."/>
            <person name="Kim N.-H."/>
            <person name="Lee O.R."/>
            <person name="Lee T.-H."/>
            <person name="Bashyal P."/>
            <person name="Kim T.-S."/>
            <person name="Lee W.-H."/>
            <person name="Kawkins C."/>
            <person name="Kim C.-K."/>
            <person name="Kim J.S."/>
            <person name="Ahn B.O."/>
            <person name="Rhee S.Y."/>
            <person name="Sohng J.K."/>
        </authorList>
    </citation>
    <scope>NUCLEOTIDE SEQUENCE</scope>
    <source>
        <tissue evidence="2">Leaf</tissue>
    </source>
</reference>
<evidence type="ECO:0000313" key="3">
    <source>
        <dbReference type="Proteomes" id="UP000634136"/>
    </source>
</evidence>
<dbReference type="SUPFAM" id="SSF47769">
    <property type="entry name" value="SAM/Pointed domain"/>
    <property type="match status" value="1"/>
</dbReference>
<dbReference type="EMBL" id="JAAIUW010000012">
    <property type="protein sequence ID" value="KAF7806462.1"/>
    <property type="molecule type" value="Genomic_DNA"/>
</dbReference>
<dbReference type="CDD" id="cd09487">
    <property type="entry name" value="SAM_superfamily"/>
    <property type="match status" value="1"/>
</dbReference>
<sequence>MDWFSWLSRTNLDPSLTYDYGLTFARNELEPRDAAFFDHEFLQSMGISIAKHRLEILKLARKDTNNGSYAPHRKLSGAIKKCFRKCVSKFVTRDPPPKEIPPEPSWYVERMIASFKEEKLVSSKPKPNNRTRAIAFSGPLDGRVHHEKVVANNNKMLKLSGPLDGRMLQYANRSPLMSRPMKSPTLSGPLDGKSPRLTRASDAGAPDSPMGFSPYYSNSKSKSDCDYYDDESTHWPALFQDMKPT</sequence>
<dbReference type="Gene3D" id="1.10.150.50">
    <property type="entry name" value="Transcription Factor, Ets-1"/>
    <property type="match status" value="1"/>
</dbReference>
<name>A0A834SS12_9FABA</name>
<dbReference type="PANTHER" id="PTHR33915">
    <property type="entry name" value="OSJNBA0033G05.11 PROTEIN"/>
    <property type="match status" value="1"/>
</dbReference>
<evidence type="ECO:0000313" key="2">
    <source>
        <dbReference type="EMBL" id="KAF7806462.1"/>
    </source>
</evidence>
<gene>
    <name evidence="2" type="ORF">G2W53_038623</name>
</gene>
<keyword evidence="3" id="KW-1185">Reference proteome</keyword>
<dbReference type="AlphaFoldDB" id="A0A834SS12"/>
<dbReference type="PANTHER" id="PTHR33915:SF3">
    <property type="entry name" value="STERILE ALPHA MOTIF (SAM) DOMAIN PROTEIN"/>
    <property type="match status" value="1"/>
</dbReference>
<evidence type="ECO:0000256" key="1">
    <source>
        <dbReference type="SAM" id="MobiDB-lite"/>
    </source>
</evidence>
<comment type="caution">
    <text evidence="2">The sequence shown here is derived from an EMBL/GenBank/DDBJ whole genome shotgun (WGS) entry which is preliminary data.</text>
</comment>
<dbReference type="Proteomes" id="UP000634136">
    <property type="component" value="Unassembled WGS sequence"/>
</dbReference>
<accession>A0A834SS12</accession>
<proteinExistence type="predicted"/>
<organism evidence="2 3">
    <name type="scientific">Senna tora</name>
    <dbReference type="NCBI Taxonomy" id="362788"/>
    <lineage>
        <taxon>Eukaryota</taxon>
        <taxon>Viridiplantae</taxon>
        <taxon>Streptophyta</taxon>
        <taxon>Embryophyta</taxon>
        <taxon>Tracheophyta</taxon>
        <taxon>Spermatophyta</taxon>
        <taxon>Magnoliopsida</taxon>
        <taxon>eudicotyledons</taxon>
        <taxon>Gunneridae</taxon>
        <taxon>Pentapetalae</taxon>
        <taxon>rosids</taxon>
        <taxon>fabids</taxon>
        <taxon>Fabales</taxon>
        <taxon>Fabaceae</taxon>
        <taxon>Caesalpinioideae</taxon>
        <taxon>Cassia clade</taxon>
        <taxon>Senna</taxon>
    </lineage>
</organism>